<organism evidence="1 2">
    <name type="scientific">Nannocystis pusilla</name>
    <dbReference type="NCBI Taxonomy" id="889268"/>
    <lineage>
        <taxon>Bacteria</taxon>
        <taxon>Pseudomonadati</taxon>
        <taxon>Myxococcota</taxon>
        <taxon>Polyangia</taxon>
        <taxon>Nannocystales</taxon>
        <taxon>Nannocystaceae</taxon>
        <taxon>Nannocystis</taxon>
    </lineage>
</organism>
<evidence type="ECO:0000313" key="1">
    <source>
        <dbReference type="EMBL" id="MCY1008269.1"/>
    </source>
</evidence>
<evidence type="ECO:0000313" key="2">
    <source>
        <dbReference type="Proteomes" id="UP001150924"/>
    </source>
</evidence>
<comment type="caution">
    <text evidence="1">The sequence shown here is derived from an EMBL/GenBank/DDBJ whole genome shotgun (WGS) entry which is preliminary data.</text>
</comment>
<reference evidence="1" key="1">
    <citation type="submission" date="2022-11" db="EMBL/GenBank/DDBJ databases">
        <title>Minimal conservation of predation-associated metabolite biosynthetic gene clusters underscores biosynthetic potential of Myxococcota including descriptions for ten novel species: Archangium lansinium sp. nov., Myxococcus landrumus sp. nov., Nannocystis bai.</title>
        <authorList>
            <person name="Ahearne A."/>
            <person name="Stevens C."/>
            <person name="Phillips K."/>
        </authorList>
    </citation>
    <scope>NUCLEOTIDE SEQUENCE</scope>
    <source>
        <strain evidence="1">Na p29</strain>
    </source>
</reference>
<keyword evidence="2" id="KW-1185">Reference proteome</keyword>
<dbReference type="RefSeq" id="WP_267770905.1">
    <property type="nucleotide sequence ID" value="NZ_JAPNKE010000002.1"/>
</dbReference>
<dbReference type="EMBL" id="JAPNKE010000002">
    <property type="protein sequence ID" value="MCY1008269.1"/>
    <property type="molecule type" value="Genomic_DNA"/>
</dbReference>
<accession>A0A9X3EQ56</accession>
<name>A0A9X3EQ56_9BACT</name>
<dbReference type="AlphaFoldDB" id="A0A9X3EQ56"/>
<gene>
    <name evidence="1" type="ORF">OV079_22445</name>
</gene>
<proteinExistence type="predicted"/>
<dbReference type="Proteomes" id="UP001150924">
    <property type="component" value="Unassembled WGS sequence"/>
</dbReference>
<protein>
    <submittedName>
        <fullName evidence="1">Uncharacterized protein</fullName>
    </submittedName>
</protein>
<sequence length="68" mass="7372">MRRALEELLRSPAFAGVTSLGHRSLADAPVSPKLTQHVVDLEDAAGYDDPGVHVYHWDEFSALARAAS</sequence>